<keyword evidence="3" id="KW-1185">Reference proteome</keyword>
<feature type="transmembrane region" description="Helical" evidence="1">
    <location>
        <begin position="21"/>
        <end position="50"/>
    </location>
</feature>
<dbReference type="Proteomes" id="UP001257659">
    <property type="component" value="Unassembled WGS sequence"/>
</dbReference>
<protein>
    <submittedName>
        <fullName evidence="2">Uncharacterized membrane protein HdeD (DUF308 family)</fullName>
    </submittedName>
</protein>
<gene>
    <name evidence="2" type="ORF">GGR31_002493</name>
</gene>
<evidence type="ECO:0000256" key="1">
    <source>
        <dbReference type="SAM" id="Phobius"/>
    </source>
</evidence>
<comment type="caution">
    <text evidence="2">The sequence shown here is derived from an EMBL/GenBank/DDBJ whole genome shotgun (WGS) entry which is preliminary data.</text>
</comment>
<keyword evidence="1" id="KW-0812">Transmembrane</keyword>
<dbReference type="EMBL" id="JAVDQA010000008">
    <property type="protein sequence ID" value="MDR6301821.1"/>
    <property type="molecule type" value="Genomic_DNA"/>
</dbReference>
<sequence>MKLSDRTKKPTPKFFKVLRTIGLTIAGIGGTLVAAPVALPAIVTTIAGYFTVAGGVLSGVSQLTVSDDERALKDEK</sequence>
<name>A0ABU1K933_9FLAO</name>
<organism evidence="2 3">
    <name type="scientific">Mesonia maritima</name>
    <dbReference type="NCBI Taxonomy" id="1793873"/>
    <lineage>
        <taxon>Bacteria</taxon>
        <taxon>Pseudomonadati</taxon>
        <taxon>Bacteroidota</taxon>
        <taxon>Flavobacteriia</taxon>
        <taxon>Flavobacteriales</taxon>
        <taxon>Flavobacteriaceae</taxon>
        <taxon>Mesonia</taxon>
    </lineage>
</organism>
<dbReference type="RefSeq" id="WP_309729610.1">
    <property type="nucleotide sequence ID" value="NZ_JAVDQA010000008.1"/>
</dbReference>
<evidence type="ECO:0000313" key="2">
    <source>
        <dbReference type="EMBL" id="MDR6301821.1"/>
    </source>
</evidence>
<keyword evidence="1" id="KW-1133">Transmembrane helix</keyword>
<proteinExistence type="predicted"/>
<evidence type="ECO:0000313" key="3">
    <source>
        <dbReference type="Proteomes" id="UP001257659"/>
    </source>
</evidence>
<reference evidence="2 3" key="1">
    <citation type="submission" date="2023-07" db="EMBL/GenBank/DDBJ databases">
        <title>Genomic Encyclopedia of Type Strains, Phase IV (KMG-IV): sequencing the most valuable type-strain genomes for metagenomic binning, comparative biology and taxonomic classification.</title>
        <authorList>
            <person name="Goeker M."/>
        </authorList>
    </citation>
    <scope>NUCLEOTIDE SEQUENCE [LARGE SCALE GENOMIC DNA]</scope>
    <source>
        <strain evidence="2 3">DSM 102814</strain>
    </source>
</reference>
<accession>A0ABU1K933</accession>
<keyword evidence="1" id="KW-0472">Membrane</keyword>